<dbReference type="Proteomes" id="UP000219338">
    <property type="component" value="Unassembled WGS sequence"/>
</dbReference>
<evidence type="ECO:0000313" key="1">
    <source>
        <dbReference type="EMBL" id="SJL17723.1"/>
    </source>
</evidence>
<proteinExistence type="predicted"/>
<keyword evidence="2" id="KW-1185">Reference proteome</keyword>
<reference evidence="2" key="1">
    <citation type="journal article" date="2017" name="Nat. Ecol. Evol.">
        <title>Genome expansion and lineage-specific genetic innovations in the forest pathogenic fungi Armillaria.</title>
        <authorList>
            <person name="Sipos G."/>
            <person name="Prasanna A.N."/>
            <person name="Walter M.C."/>
            <person name="O'Connor E."/>
            <person name="Balint B."/>
            <person name="Krizsan K."/>
            <person name="Kiss B."/>
            <person name="Hess J."/>
            <person name="Varga T."/>
            <person name="Slot J."/>
            <person name="Riley R."/>
            <person name="Boka B."/>
            <person name="Rigling D."/>
            <person name="Barry K."/>
            <person name="Lee J."/>
            <person name="Mihaltcheva S."/>
            <person name="LaButti K."/>
            <person name="Lipzen A."/>
            <person name="Waldron R."/>
            <person name="Moloney N.M."/>
            <person name="Sperisen C."/>
            <person name="Kredics L."/>
            <person name="Vagvoelgyi C."/>
            <person name="Patrignani A."/>
            <person name="Fitzpatrick D."/>
            <person name="Nagy I."/>
            <person name="Doyle S."/>
            <person name="Anderson J.B."/>
            <person name="Grigoriev I.V."/>
            <person name="Gueldener U."/>
            <person name="Muensterkoetter M."/>
            <person name="Nagy L.G."/>
        </authorList>
    </citation>
    <scope>NUCLEOTIDE SEQUENCE [LARGE SCALE GENOMIC DNA]</scope>
    <source>
        <strain evidence="2">C18/9</strain>
    </source>
</reference>
<organism evidence="1 2">
    <name type="scientific">Armillaria ostoyae</name>
    <name type="common">Armillaria root rot fungus</name>
    <dbReference type="NCBI Taxonomy" id="47428"/>
    <lineage>
        <taxon>Eukaryota</taxon>
        <taxon>Fungi</taxon>
        <taxon>Dikarya</taxon>
        <taxon>Basidiomycota</taxon>
        <taxon>Agaricomycotina</taxon>
        <taxon>Agaricomycetes</taxon>
        <taxon>Agaricomycetidae</taxon>
        <taxon>Agaricales</taxon>
        <taxon>Marasmiineae</taxon>
        <taxon>Physalacriaceae</taxon>
        <taxon>Armillaria</taxon>
    </lineage>
</organism>
<sequence length="78" mass="8704">MAPEAFLLDELLGDDIVGAKEEPADEERAVIGLEKSKRGIGPVFLRRPEFVLRVNHRVKPVALCLAASQSRHPYRHTS</sequence>
<accession>A0A284S9N0</accession>
<evidence type="ECO:0000313" key="2">
    <source>
        <dbReference type="Proteomes" id="UP000219338"/>
    </source>
</evidence>
<dbReference type="EMBL" id="FUEG01000047">
    <property type="protein sequence ID" value="SJL17723.1"/>
    <property type="molecule type" value="Genomic_DNA"/>
</dbReference>
<dbReference type="AlphaFoldDB" id="A0A284S9N0"/>
<name>A0A284S9N0_ARMOS</name>
<gene>
    <name evidence="1" type="ORF">ARMOST_21284</name>
</gene>
<protein>
    <submittedName>
        <fullName evidence="1">Uncharacterized protein</fullName>
    </submittedName>
</protein>